<comment type="subunit">
    <text evidence="9">Homodimer, may be a subunit of the RNA degradosome.</text>
</comment>
<keyword evidence="8 9" id="KW-0694">RNA-binding</keyword>
<evidence type="ECO:0000256" key="10">
    <source>
        <dbReference type="SAM" id="MobiDB-lite"/>
    </source>
</evidence>
<feature type="compositionally biased region" description="Basic and acidic residues" evidence="10">
    <location>
        <begin position="46"/>
        <end position="59"/>
    </location>
</feature>
<accession>A0ABT1RY65</accession>
<dbReference type="Pfam" id="PF22505">
    <property type="entry name" value="RNase_J_b_CASP"/>
    <property type="match status" value="1"/>
</dbReference>
<evidence type="ECO:0000313" key="12">
    <source>
        <dbReference type="EMBL" id="MCQ4839631.1"/>
    </source>
</evidence>
<dbReference type="CDD" id="cd07714">
    <property type="entry name" value="RNaseJ_MBL-fold"/>
    <property type="match status" value="1"/>
</dbReference>
<reference evidence="12 13" key="1">
    <citation type="submission" date="2022-06" db="EMBL/GenBank/DDBJ databases">
        <title>Isolation of gut microbiota from human fecal samples.</title>
        <authorList>
            <person name="Pamer E.G."/>
            <person name="Barat B."/>
            <person name="Waligurski E."/>
            <person name="Medina S."/>
            <person name="Paddock L."/>
            <person name="Mostad J."/>
        </authorList>
    </citation>
    <scope>NUCLEOTIDE SEQUENCE [LARGE SCALE GENOMIC DNA]</scope>
    <source>
        <strain evidence="12 13">DFI.9.73</strain>
    </source>
</reference>
<evidence type="ECO:0000313" key="13">
    <source>
        <dbReference type="Proteomes" id="UP001524473"/>
    </source>
</evidence>
<dbReference type="InterPro" id="IPR001279">
    <property type="entry name" value="Metallo-B-lactamas"/>
</dbReference>
<dbReference type="Pfam" id="PF00753">
    <property type="entry name" value="Lactamase_B"/>
    <property type="match status" value="1"/>
</dbReference>
<keyword evidence="2 9" id="KW-0540">Nuclease</keyword>
<evidence type="ECO:0000256" key="9">
    <source>
        <dbReference type="HAMAP-Rule" id="MF_01491"/>
    </source>
</evidence>
<dbReference type="Gene3D" id="3.40.50.10710">
    <property type="entry name" value="Metallo-hydrolase/oxidoreductase"/>
    <property type="match status" value="1"/>
</dbReference>
<comment type="function">
    <text evidence="9">An RNase that has 5'-3' exonuclease and possibly endonuclease activity. Involved in maturation of rRNA and in some organisms also mRNA maturation and/or decay.</text>
</comment>
<gene>
    <name evidence="9" type="primary">rnj</name>
    <name evidence="12" type="ORF">NE695_06865</name>
</gene>
<dbReference type="PANTHER" id="PTHR43694">
    <property type="entry name" value="RIBONUCLEASE J"/>
    <property type="match status" value="1"/>
</dbReference>
<dbReference type="InterPro" id="IPR042173">
    <property type="entry name" value="RNase_J_2"/>
</dbReference>
<keyword evidence="5 9" id="KW-0378">Hydrolase</keyword>
<keyword evidence="6" id="KW-0862">Zinc</keyword>
<evidence type="ECO:0000256" key="5">
    <source>
        <dbReference type="ARBA" id="ARBA00022801"/>
    </source>
</evidence>
<comment type="caution">
    <text evidence="12">The sequence shown here is derived from an EMBL/GenBank/DDBJ whole genome shotgun (WGS) entry which is preliminary data.</text>
</comment>
<feature type="region of interest" description="Disordered" evidence="10">
    <location>
        <begin position="131"/>
        <end position="154"/>
    </location>
</feature>
<feature type="binding site" evidence="9">
    <location>
        <begin position="515"/>
        <end position="519"/>
    </location>
    <ligand>
        <name>substrate</name>
    </ligand>
</feature>
<dbReference type="InterPro" id="IPR055132">
    <property type="entry name" value="RNase_J_b_CASP"/>
</dbReference>
<feature type="compositionally biased region" description="Basic and acidic residues" evidence="10">
    <location>
        <begin position="73"/>
        <end position="103"/>
    </location>
</feature>
<dbReference type="Gene3D" id="3.60.15.10">
    <property type="entry name" value="Ribonuclease Z/Hydroxyacylglutathione hydrolase-like"/>
    <property type="match status" value="1"/>
</dbReference>
<dbReference type="InterPro" id="IPR030854">
    <property type="entry name" value="RNase_J_bac"/>
</dbReference>
<evidence type="ECO:0000256" key="1">
    <source>
        <dbReference type="ARBA" id="ARBA00022490"/>
    </source>
</evidence>
<evidence type="ECO:0000256" key="4">
    <source>
        <dbReference type="ARBA" id="ARBA00022759"/>
    </source>
</evidence>
<dbReference type="InterPro" id="IPR036866">
    <property type="entry name" value="RibonucZ/Hydroxyglut_hydro"/>
</dbReference>
<keyword evidence="13" id="KW-1185">Reference proteome</keyword>
<feature type="compositionally biased region" description="Basic residues" evidence="10">
    <location>
        <begin position="141"/>
        <end position="154"/>
    </location>
</feature>
<name>A0ABT1RY65_9FIRM</name>
<evidence type="ECO:0000256" key="3">
    <source>
        <dbReference type="ARBA" id="ARBA00022723"/>
    </source>
</evidence>
<evidence type="ECO:0000256" key="6">
    <source>
        <dbReference type="ARBA" id="ARBA00022833"/>
    </source>
</evidence>
<evidence type="ECO:0000256" key="7">
    <source>
        <dbReference type="ARBA" id="ARBA00022839"/>
    </source>
</evidence>
<comment type="subcellular location">
    <subcellularLocation>
        <location evidence="9">Cytoplasm</location>
    </subcellularLocation>
</comment>
<dbReference type="InterPro" id="IPR004613">
    <property type="entry name" value="RNase_J"/>
</dbReference>
<dbReference type="SUPFAM" id="SSF56281">
    <property type="entry name" value="Metallo-hydrolase/oxidoreductase"/>
    <property type="match status" value="1"/>
</dbReference>
<protein>
    <recommendedName>
        <fullName evidence="9">Ribonuclease J</fullName>
        <shortName evidence="9">RNase J</shortName>
        <ecNumber evidence="9">3.1.-.-</ecNumber>
    </recommendedName>
</protein>
<evidence type="ECO:0000256" key="8">
    <source>
        <dbReference type="ARBA" id="ARBA00022884"/>
    </source>
</evidence>
<dbReference type="PANTHER" id="PTHR43694:SF1">
    <property type="entry name" value="RIBONUCLEASE J"/>
    <property type="match status" value="1"/>
</dbReference>
<keyword evidence="4 9" id="KW-0255">Endonuclease</keyword>
<feature type="domain" description="Metallo-beta-lactamase" evidence="11">
    <location>
        <begin position="170"/>
        <end position="365"/>
    </location>
</feature>
<evidence type="ECO:0000259" key="11">
    <source>
        <dbReference type="SMART" id="SM00849"/>
    </source>
</evidence>
<keyword evidence="3" id="KW-0479">Metal-binding</keyword>
<organism evidence="12 13">
    <name type="scientific">Neglectibacter timonensis</name>
    <dbReference type="NCBI Taxonomy" id="1776382"/>
    <lineage>
        <taxon>Bacteria</taxon>
        <taxon>Bacillati</taxon>
        <taxon>Bacillota</taxon>
        <taxon>Clostridia</taxon>
        <taxon>Eubacteriales</taxon>
        <taxon>Oscillospiraceae</taxon>
        <taxon>Neglectibacter</taxon>
    </lineage>
</organism>
<comment type="similarity">
    <text evidence="9">Belongs to the metallo-beta-lactamase superfamily. RNA-metabolizing metallo-beta-lactamase-like family. Bacterial RNase J subfamily.</text>
</comment>
<dbReference type="Gene3D" id="3.10.20.580">
    <property type="match status" value="1"/>
</dbReference>
<dbReference type="EMBL" id="JANFZH010000012">
    <property type="protein sequence ID" value="MCQ4839631.1"/>
    <property type="molecule type" value="Genomic_DNA"/>
</dbReference>
<dbReference type="InterPro" id="IPR041636">
    <property type="entry name" value="RNase_J_C"/>
</dbReference>
<dbReference type="NCBIfam" id="TIGR00649">
    <property type="entry name" value="MG423"/>
    <property type="match status" value="1"/>
</dbReference>
<dbReference type="Pfam" id="PF17770">
    <property type="entry name" value="RNase_J_C"/>
    <property type="match status" value="1"/>
</dbReference>
<evidence type="ECO:0000256" key="2">
    <source>
        <dbReference type="ARBA" id="ARBA00022722"/>
    </source>
</evidence>
<feature type="compositionally biased region" description="Low complexity" evidence="10">
    <location>
        <begin position="131"/>
        <end position="140"/>
    </location>
</feature>
<proteinExistence type="inferred from homology"/>
<feature type="region of interest" description="Disordered" evidence="10">
    <location>
        <begin position="1"/>
        <end position="115"/>
    </location>
</feature>
<dbReference type="RefSeq" id="WP_256191729.1">
    <property type="nucleotide sequence ID" value="NZ_JBDMDN010000058.1"/>
</dbReference>
<dbReference type="InterPro" id="IPR011108">
    <property type="entry name" value="RMMBL"/>
</dbReference>
<dbReference type="HAMAP" id="MF_01491">
    <property type="entry name" value="RNase_J_bact"/>
    <property type="match status" value="1"/>
</dbReference>
<sequence>MAENEKKNSRTRRTPSLEKAGKQADQPLSGAVDAPRVGKISGPKRKPAEKAAQKPEEKQPAQQGRQSRQKKGGKADKAQTEPKEQKTGKSGAKEGVKKPEGGKGRQQRGKRSSIGTAPIAAAQQAQVIKQAAEAAAPARQPAKRGRGTRQKKSAKPAIKAYFLGGLNEIGKNFTLYECQDDMVIVDCGLAFPDEEMLGVDSVIPDFTFVEKNRDKIRGAVITHGHEDHIGAVPYLLKKLNVPVYGTALTIGLIEGKLKEHGLTGTARLQVTPPGSHIQLGCMDVELIHVNHSIADAVALAIHSPAGVVVHTGDFKIDCTPAEGEMIDLARFAELGKEGVLALLADSTNAERAGYTQTEQTVNNSLDSLFMRAEGKRIIVATFASSISRVQMIINCAVKYGRKVALSGRSMLNVMGIAGELGYLNIPDGVLIDLNLINRYEAGQIVLITTGSQGEPMSALTRMAFSDHRQVAINPNDFIIISARPIPGNEKTVGVVVDELLKQGCTVIYESMYEVHVSGHACQEELKLIHGLTKPKYFIPVHGEQKHLRKHAGLAMAMGMAKENIFIGDIGNVLELHEDHMKQLADVPAGSVMVDGLGVGDVGSIVLRDRKHLAEDGLIVAVCSIESGTGHVVSGPDIVSRGFVYVRESEALMDEARKLVYNTLEACAENKVRDWSGLKQSIKDELSRFLYQKTKRNPMILPIIMEV</sequence>
<dbReference type="SMART" id="SM00849">
    <property type="entry name" value="Lactamase_B"/>
    <property type="match status" value="1"/>
</dbReference>
<keyword evidence="1 9" id="KW-0963">Cytoplasm</keyword>
<keyword evidence="7 9" id="KW-0269">Exonuclease</keyword>
<dbReference type="EC" id="3.1.-.-" evidence="9"/>
<keyword evidence="9" id="KW-0698">rRNA processing</keyword>
<dbReference type="Proteomes" id="UP001524473">
    <property type="component" value="Unassembled WGS sequence"/>
</dbReference>
<dbReference type="Pfam" id="PF07521">
    <property type="entry name" value="RMMBL"/>
    <property type="match status" value="1"/>
</dbReference>